<dbReference type="GO" id="GO:0005737">
    <property type="term" value="C:cytoplasm"/>
    <property type="evidence" value="ECO:0007669"/>
    <property type="project" value="TreeGrafter"/>
</dbReference>
<evidence type="ECO:0000313" key="3">
    <source>
        <dbReference type="EMBL" id="CAI86331.1"/>
    </source>
</evidence>
<dbReference type="Pfam" id="PF00383">
    <property type="entry name" value="dCMP_cyt_deam_1"/>
    <property type="match status" value="1"/>
</dbReference>
<evidence type="ECO:0000256" key="1">
    <source>
        <dbReference type="ARBA" id="ARBA00022801"/>
    </source>
</evidence>
<dbReference type="InterPro" id="IPR015517">
    <property type="entry name" value="dCMP_deaminase-rel"/>
</dbReference>
<dbReference type="EC" id="3.5.4.12" evidence="3"/>
<dbReference type="PANTHER" id="PTHR11086">
    <property type="entry name" value="DEOXYCYTIDYLATE DEAMINASE-RELATED"/>
    <property type="match status" value="1"/>
</dbReference>
<sequence>MDNTDLISNLLGERSNFILIGLTGRTGSGCSTTANLLSGSKLQFPAGNEINYKTQPYFTGMDTKRYEIVKKYAVENNEPFKVIKISELISAQILNLKISDFRSFIESVIDKDLYSKLDDVLKKSEFIKSQDEFKKLTDECNYFVDGTTVLNNKSKNLNISKWFEIIHQFTMKLKEVLKSDLANSYVSIYQGAGDSIRRTRKIMPNYRDQTFVPEGLFELPRMINRLIKFYRYKDKLDKKKTYIAIDTIRNPYEAKYFKDRYAAFYLVSINATTEDRKKYLQDKYKFTVDQITDIDQRESGKFPSNKKNENKCGSCEQELKKTSGYDKYDELIISNVKRCIEISDIHIFNPRNEPLNHNVLKAQLAWYLSLIKHPGLVTPTPLERVMQIAFTAKMNSGCISRQVGAVVTDDAYSIKSVGWNDVAKGQVPCNLRSLEDLENFSSDTTYSEYERNNEHFRKIASDELIKIKDLGQKGRNLAYCFKSIQNKVDKEKNQVHTRSLHAEENAFLQIAKYGGVGIEGGKLFTTASPCELCAKKAYQLGIKEIIFIDPYPGLAIQHIISIGVTPPKLIQFRGAVGKAYHQLYEPLMPYKDELSYLANN</sequence>
<dbReference type="SUPFAM" id="SSF53927">
    <property type="entry name" value="Cytidine deaminase-like"/>
    <property type="match status" value="1"/>
</dbReference>
<dbReference type="InterPro" id="IPR027417">
    <property type="entry name" value="P-loop_NTPase"/>
</dbReference>
<dbReference type="HOGENOM" id="CLU_029431_0_0_6"/>
<reference evidence="3 4" key="1">
    <citation type="journal article" date="2005" name="Genome Res.">
        <title>Coping with cold: the genome of the versatile marine Antarctica bacterium Pseudoalteromonas haloplanktis TAC125.</title>
        <authorList>
            <person name="Medigue C."/>
            <person name="Krin E."/>
            <person name="Pascal G."/>
            <person name="Barbe V."/>
            <person name="Bernsel A."/>
            <person name="Bertin P."/>
            <person name="Cheung F."/>
            <person name="Cruveiller S."/>
            <person name="Damico S."/>
            <person name="Duilio A."/>
            <person name="Fang G."/>
            <person name="Feller G."/>
            <person name="Mangenot S."/>
            <person name="Marino G."/>
            <person name="Nilsson J."/>
            <person name="Parilli E."/>
            <person name="Rocha E."/>
            <person name="Rouy Z."/>
            <person name="Sekowska A."/>
            <person name="Tutino M.L."/>
            <person name="Vallenet D."/>
            <person name="von Heijne G."/>
            <person name="Danchin A."/>
        </authorList>
    </citation>
    <scope>NUCLEOTIDE SEQUENCE [LARGE SCALE GENOMIC DNA]</scope>
    <source>
        <strain evidence="4">TAC 125</strain>
    </source>
</reference>
<dbReference type="eggNOG" id="COG2131">
    <property type="taxonomic scope" value="Bacteria"/>
</dbReference>
<dbReference type="NCBIfam" id="NF041025">
    <property type="entry name" value="antiphage_deaminase"/>
    <property type="match status" value="1"/>
</dbReference>
<dbReference type="AlphaFoldDB" id="Q3IKU4"/>
<feature type="domain" description="CMP/dCMP-type deaminase" evidence="2">
    <location>
        <begin position="380"/>
        <end position="577"/>
    </location>
</feature>
<dbReference type="Gene3D" id="3.40.140.10">
    <property type="entry name" value="Cytidine Deaminase, domain 2"/>
    <property type="match status" value="1"/>
</dbReference>
<dbReference type="BioCyc" id="PHAL326442:PSHA_RS06190-MONOMER"/>
<dbReference type="PATRIC" id="fig|326442.8.peg.1210"/>
<dbReference type="EMBL" id="CR954246">
    <property type="protein sequence ID" value="CAI86331.1"/>
    <property type="molecule type" value="Genomic_DNA"/>
</dbReference>
<dbReference type="GO" id="GO:0004132">
    <property type="term" value="F:dCMP deaminase activity"/>
    <property type="evidence" value="ECO:0007669"/>
    <property type="project" value="UniProtKB-EC"/>
</dbReference>
<organism evidence="3 4">
    <name type="scientific">Pseudoalteromonas translucida (strain TAC 125)</name>
    <dbReference type="NCBI Taxonomy" id="326442"/>
    <lineage>
        <taxon>Bacteria</taxon>
        <taxon>Pseudomonadati</taxon>
        <taxon>Pseudomonadota</taxon>
        <taxon>Gammaproteobacteria</taxon>
        <taxon>Alteromonadales</taxon>
        <taxon>Pseudoalteromonadaceae</taxon>
        <taxon>Pseudoalteromonas</taxon>
    </lineage>
</organism>
<keyword evidence="1 3" id="KW-0378">Hydrolase</keyword>
<protein>
    <submittedName>
        <fullName evidence="3">Deoxycytidylate deaminase</fullName>
        <ecNumber evidence="3">3.5.4.12</ecNumber>
    </submittedName>
</protein>
<dbReference type="InterPro" id="IPR002125">
    <property type="entry name" value="CMP_dCMP_dom"/>
</dbReference>
<accession>Q3IKU4</accession>
<evidence type="ECO:0000259" key="2">
    <source>
        <dbReference type="PROSITE" id="PS51747"/>
    </source>
</evidence>
<dbReference type="InterPro" id="IPR016193">
    <property type="entry name" value="Cytidine_deaminase-like"/>
</dbReference>
<evidence type="ECO:0000313" key="4">
    <source>
        <dbReference type="Proteomes" id="UP000006843"/>
    </source>
</evidence>
<dbReference type="Gene3D" id="3.40.50.300">
    <property type="entry name" value="P-loop containing nucleotide triphosphate hydrolases"/>
    <property type="match status" value="1"/>
</dbReference>
<keyword evidence="4" id="KW-1185">Reference proteome</keyword>
<dbReference type="STRING" id="326442.PSHAa1256"/>
<name>Q3IKU4_PSET1</name>
<gene>
    <name evidence="3" type="ordered locus">PSHAa1256</name>
</gene>
<dbReference type="PANTHER" id="PTHR11086:SF18">
    <property type="entry name" value="DEOXYCYTIDYLATE DEAMINASE"/>
    <property type="match status" value="1"/>
</dbReference>
<dbReference type="Proteomes" id="UP000006843">
    <property type="component" value="Chromosome I"/>
</dbReference>
<dbReference type="PROSITE" id="PS51747">
    <property type="entry name" value="CYT_DCMP_DEAMINASES_2"/>
    <property type="match status" value="1"/>
</dbReference>
<dbReference type="KEGG" id="pha:PSHAa1256"/>
<proteinExistence type="predicted"/>